<evidence type="ECO:0000256" key="2">
    <source>
        <dbReference type="ARBA" id="ARBA00022679"/>
    </source>
</evidence>
<evidence type="ECO:0000313" key="5">
    <source>
        <dbReference type="Proteomes" id="UP000198575"/>
    </source>
</evidence>
<dbReference type="InterPro" id="IPR019257">
    <property type="entry name" value="MeTrfase_dom"/>
</dbReference>
<dbReference type="PANTHER" id="PTHR43397:SF1">
    <property type="entry name" value="ERGOTHIONEINE BIOSYNTHESIS PROTEIN 1"/>
    <property type="match status" value="1"/>
</dbReference>
<sequence>MSKASTAQALPQQRPVDEFAADVLHGLAQTPKRIASKYFYDARGSELFEQICEQPEYYLTRTELSILQDHAADIARAIGPRALLVEYGSGAGIKTRLLLDAMEEPVGYVPVEISPSALNASVENLAEEFPDVDMLPVTADFTQPVELPSPEQASTRTVVFFPGSTLGNFEQREAIGLLRTMCIEMGRNGAAIVGIDLKKDPALLEAAYNDAAGVTRDFTLNLLARINRELDADFDLRRFRHRAHYNPMAGRIETHIVSTIEQRVRIGNREIAFAAEEAMLVEYSCKYSQVEFCAMAARAGLRVVHSWTDANDWFAVQMLERA</sequence>
<dbReference type="InterPro" id="IPR051128">
    <property type="entry name" value="EgtD_Methyltrsf_superfamily"/>
</dbReference>
<dbReference type="Gene3D" id="3.40.50.150">
    <property type="entry name" value="Vaccinia Virus protein VP39"/>
    <property type="match status" value="1"/>
</dbReference>
<dbReference type="EMBL" id="FOVF01000008">
    <property type="protein sequence ID" value="SFN21439.1"/>
    <property type="molecule type" value="Genomic_DNA"/>
</dbReference>
<protein>
    <submittedName>
        <fullName evidence="4">Dimethylhistidine N-methyltransferase</fullName>
    </submittedName>
</protein>
<keyword evidence="2 4" id="KW-0808">Transferase</keyword>
<keyword evidence="5" id="KW-1185">Reference proteome</keyword>
<dbReference type="GO" id="GO:0008168">
    <property type="term" value="F:methyltransferase activity"/>
    <property type="evidence" value="ECO:0007669"/>
    <property type="project" value="UniProtKB-KW"/>
</dbReference>
<dbReference type="InterPro" id="IPR035094">
    <property type="entry name" value="EgtD"/>
</dbReference>
<reference evidence="4 5" key="1">
    <citation type="submission" date="2016-10" db="EMBL/GenBank/DDBJ databases">
        <authorList>
            <person name="de Groot N.N."/>
        </authorList>
    </citation>
    <scope>NUCLEOTIDE SEQUENCE [LARGE SCALE GENOMIC DNA]</scope>
    <source>
        <strain evidence="4 5">CGMCC 1.7659</strain>
    </source>
</reference>
<dbReference type="AlphaFoldDB" id="A0A1I4X8B4"/>
<evidence type="ECO:0000259" key="3">
    <source>
        <dbReference type="Pfam" id="PF10017"/>
    </source>
</evidence>
<name>A0A1I4X8B4_9GAMM</name>
<feature type="domain" description="Histidine-specific methyltransferase SAM-dependent" evidence="3">
    <location>
        <begin position="19"/>
        <end position="320"/>
    </location>
</feature>
<dbReference type="SUPFAM" id="SSF53335">
    <property type="entry name" value="S-adenosyl-L-methionine-dependent methyltransferases"/>
    <property type="match status" value="1"/>
</dbReference>
<proteinExistence type="predicted"/>
<dbReference type="STRING" id="578942.SAMN05216289_10817"/>
<dbReference type="InterPro" id="IPR029063">
    <property type="entry name" value="SAM-dependent_MTases_sf"/>
</dbReference>
<evidence type="ECO:0000256" key="1">
    <source>
        <dbReference type="ARBA" id="ARBA00022603"/>
    </source>
</evidence>
<dbReference type="NCBIfam" id="TIGR03438">
    <property type="entry name" value="egtD_ergothio"/>
    <property type="match status" value="1"/>
</dbReference>
<dbReference type="PIRSF" id="PIRSF018005">
    <property type="entry name" value="UCP018005"/>
    <property type="match status" value="1"/>
</dbReference>
<dbReference type="PANTHER" id="PTHR43397">
    <property type="entry name" value="ERGOTHIONEINE BIOSYNTHESIS PROTEIN 1"/>
    <property type="match status" value="1"/>
</dbReference>
<dbReference type="InterPro" id="IPR017804">
    <property type="entry name" value="MeTrfase_EgtD-like"/>
</dbReference>
<accession>A0A1I4X8B4</accession>
<dbReference type="RefSeq" id="WP_092406681.1">
    <property type="nucleotide sequence ID" value="NZ_FOVF01000008.1"/>
</dbReference>
<dbReference type="Pfam" id="PF10017">
    <property type="entry name" value="Methyltransf_33"/>
    <property type="match status" value="1"/>
</dbReference>
<evidence type="ECO:0000313" key="4">
    <source>
        <dbReference type="EMBL" id="SFN21439.1"/>
    </source>
</evidence>
<gene>
    <name evidence="4" type="ORF">SAMN05216289_10817</name>
</gene>
<dbReference type="Proteomes" id="UP000198575">
    <property type="component" value="Unassembled WGS sequence"/>
</dbReference>
<organism evidence="4 5">
    <name type="scientific">Dokdonella immobilis</name>
    <dbReference type="NCBI Taxonomy" id="578942"/>
    <lineage>
        <taxon>Bacteria</taxon>
        <taxon>Pseudomonadati</taxon>
        <taxon>Pseudomonadota</taxon>
        <taxon>Gammaproteobacteria</taxon>
        <taxon>Lysobacterales</taxon>
        <taxon>Rhodanobacteraceae</taxon>
        <taxon>Dokdonella</taxon>
    </lineage>
</organism>
<keyword evidence="1 4" id="KW-0489">Methyltransferase</keyword>
<dbReference type="GO" id="GO:0032259">
    <property type="term" value="P:methylation"/>
    <property type="evidence" value="ECO:0007669"/>
    <property type="project" value="UniProtKB-KW"/>
</dbReference>
<dbReference type="OrthoDB" id="5289726at2"/>